<dbReference type="Gene3D" id="2.70.170.10">
    <property type="entry name" value="Neurotransmitter-gated ion-channel ligand-binding domain"/>
    <property type="match status" value="1"/>
</dbReference>
<reference evidence="9 10" key="1">
    <citation type="submission" date="2024-08" db="EMBL/GenBank/DDBJ databases">
        <authorList>
            <person name="Cucini C."/>
            <person name="Frati F."/>
        </authorList>
    </citation>
    <scope>NUCLEOTIDE SEQUENCE [LARGE SCALE GENOMIC DNA]</scope>
</reference>
<evidence type="ECO:0000256" key="7">
    <source>
        <dbReference type="SAM" id="SignalP"/>
    </source>
</evidence>
<dbReference type="PROSITE" id="PS00236">
    <property type="entry name" value="NEUROTR_ION_CHANNEL"/>
    <property type="match status" value="1"/>
</dbReference>
<name>A0ABP1S7S8_9HEXA</name>
<dbReference type="Proteomes" id="UP001642540">
    <property type="component" value="Unassembled WGS sequence"/>
</dbReference>
<keyword evidence="7" id="KW-0732">Signal</keyword>
<comment type="caution">
    <text evidence="9">The sequence shown here is derived from an EMBL/GenBank/DDBJ whole genome shotgun (WGS) entry which is preliminary data.</text>
</comment>
<protein>
    <recommendedName>
        <fullName evidence="8">Neurotransmitter-gated ion-channel ligand-binding domain-containing protein</fullName>
    </recommendedName>
</protein>
<feature type="transmembrane region" description="Helical" evidence="6">
    <location>
        <begin position="378"/>
        <end position="400"/>
    </location>
</feature>
<feature type="chain" id="PRO_5045354733" description="Neurotransmitter-gated ion-channel ligand-binding domain-containing protein" evidence="7">
    <location>
        <begin position="24"/>
        <end position="414"/>
    </location>
</feature>
<accession>A0ABP1S7S8</accession>
<evidence type="ECO:0000256" key="4">
    <source>
        <dbReference type="ARBA" id="ARBA00023136"/>
    </source>
</evidence>
<comment type="subcellular location">
    <subcellularLocation>
        <location evidence="1">Membrane</location>
        <topology evidence="1">Multi-pass membrane protein</topology>
    </subcellularLocation>
</comment>
<dbReference type="InterPro" id="IPR006202">
    <property type="entry name" value="Neur_chan_lig-bd"/>
</dbReference>
<dbReference type="InterPro" id="IPR006201">
    <property type="entry name" value="Neur_channel"/>
</dbReference>
<feature type="transmembrane region" description="Helical" evidence="6">
    <location>
        <begin position="252"/>
        <end position="270"/>
    </location>
</feature>
<evidence type="ECO:0000256" key="6">
    <source>
        <dbReference type="SAM" id="Phobius"/>
    </source>
</evidence>
<keyword evidence="2 6" id="KW-0812">Transmembrane</keyword>
<proteinExistence type="predicted"/>
<feature type="region of interest" description="Disordered" evidence="5">
    <location>
        <begin position="317"/>
        <end position="348"/>
    </location>
</feature>
<evidence type="ECO:0000256" key="3">
    <source>
        <dbReference type="ARBA" id="ARBA00022989"/>
    </source>
</evidence>
<keyword evidence="3 6" id="KW-1133">Transmembrane helix</keyword>
<feature type="transmembrane region" description="Helical" evidence="6">
    <location>
        <begin position="285"/>
        <end position="308"/>
    </location>
</feature>
<evidence type="ECO:0000256" key="1">
    <source>
        <dbReference type="ARBA" id="ARBA00004141"/>
    </source>
</evidence>
<dbReference type="SUPFAM" id="SSF63712">
    <property type="entry name" value="Nicotinic receptor ligand binding domain-like"/>
    <property type="match status" value="1"/>
</dbReference>
<dbReference type="InterPro" id="IPR018000">
    <property type="entry name" value="Neurotransmitter_ion_chnl_CS"/>
</dbReference>
<dbReference type="EMBL" id="CAXLJM020000164">
    <property type="protein sequence ID" value="CAL8146027.1"/>
    <property type="molecule type" value="Genomic_DNA"/>
</dbReference>
<evidence type="ECO:0000256" key="5">
    <source>
        <dbReference type="SAM" id="MobiDB-lite"/>
    </source>
</evidence>
<sequence>MRIDMIFFSKWTLVLLVSVSASAVENGDVGGATPPPEVGSSEVALQVKLVDFIGLSIAKQQGEFTLEFVQKWKDESKKIEGDEDPDTFPSGVDRKWSIVENGTEMGVWRPNGSIELEKFRSFEVQSERIKIKTRSGVTIMTQRVKVAVACDMHLGLFPFDSHLCSLNFLSSGEGNFSAPSQICGSFHAYHFYLKGYSSLILPKGSPKAKLSVYLIISRTSGMQIFGQMYSPLIMIFILSVFTLSVGSYPFRVAASTAFLLCLFIITTIFWRDIPRMNEGQTALEHYFAISIGFVFQIVMTNILMYGYLYKKPTLSGEEDDDLEASKVNSSPKNSKDDADLSSPSPPPGLEKGEEQILKMGKFHTFVYFKCLKPTKKHLPIGFLIINLIYWPIVLGLSSGLPKGFVYPLPTEMCL</sequence>
<dbReference type="InterPro" id="IPR038050">
    <property type="entry name" value="Neuro_actylchol_rec"/>
</dbReference>
<dbReference type="InterPro" id="IPR036719">
    <property type="entry name" value="Neuro-gated_channel_TM_sf"/>
</dbReference>
<gene>
    <name evidence="9" type="ORF">ODALV1_LOCUS30679</name>
</gene>
<organism evidence="9 10">
    <name type="scientific">Orchesella dallaii</name>
    <dbReference type="NCBI Taxonomy" id="48710"/>
    <lineage>
        <taxon>Eukaryota</taxon>
        <taxon>Metazoa</taxon>
        <taxon>Ecdysozoa</taxon>
        <taxon>Arthropoda</taxon>
        <taxon>Hexapoda</taxon>
        <taxon>Collembola</taxon>
        <taxon>Entomobryomorpha</taxon>
        <taxon>Entomobryoidea</taxon>
        <taxon>Orchesellidae</taxon>
        <taxon>Orchesellinae</taxon>
        <taxon>Orchesella</taxon>
    </lineage>
</organism>
<feature type="transmembrane region" description="Helical" evidence="6">
    <location>
        <begin position="228"/>
        <end position="245"/>
    </location>
</feature>
<evidence type="ECO:0000313" key="10">
    <source>
        <dbReference type="Proteomes" id="UP001642540"/>
    </source>
</evidence>
<feature type="signal peptide" evidence="7">
    <location>
        <begin position="1"/>
        <end position="23"/>
    </location>
</feature>
<evidence type="ECO:0000313" key="9">
    <source>
        <dbReference type="EMBL" id="CAL8146027.1"/>
    </source>
</evidence>
<keyword evidence="10" id="KW-1185">Reference proteome</keyword>
<evidence type="ECO:0000259" key="8">
    <source>
        <dbReference type="Pfam" id="PF02931"/>
    </source>
</evidence>
<keyword evidence="4 6" id="KW-0472">Membrane</keyword>
<dbReference type="InterPro" id="IPR036734">
    <property type="entry name" value="Neur_chan_lig-bd_sf"/>
</dbReference>
<dbReference type="SUPFAM" id="SSF90112">
    <property type="entry name" value="Neurotransmitter-gated ion-channel transmembrane pore"/>
    <property type="match status" value="1"/>
</dbReference>
<dbReference type="Pfam" id="PF02931">
    <property type="entry name" value="Neur_chan_LBD"/>
    <property type="match status" value="1"/>
</dbReference>
<evidence type="ECO:0000256" key="2">
    <source>
        <dbReference type="ARBA" id="ARBA00022692"/>
    </source>
</evidence>
<dbReference type="Gene3D" id="1.20.58.390">
    <property type="entry name" value="Neurotransmitter-gated ion-channel transmembrane domain"/>
    <property type="match status" value="1"/>
</dbReference>
<feature type="domain" description="Neurotransmitter-gated ion-channel ligand-binding" evidence="8">
    <location>
        <begin position="41"/>
        <end position="170"/>
    </location>
</feature>
<dbReference type="PANTHER" id="PTHR18945">
    <property type="entry name" value="NEUROTRANSMITTER GATED ION CHANNEL"/>
    <property type="match status" value="1"/>
</dbReference>